<proteinExistence type="predicted"/>
<dbReference type="Proteomes" id="UP001331515">
    <property type="component" value="Unassembled WGS sequence"/>
</dbReference>
<dbReference type="AlphaFoldDB" id="A0AAN8D181"/>
<reference evidence="1 2" key="1">
    <citation type="journal article" date="2023" name="Mol. Biol. Evol.">
        <title>Genomics of Secondarily Temperate Adaptation in the Only Non-Antarctic Icefish.</title>
        <authorList>
            <person name="Rivera-Colon A.G."/>
            <person name="Rayamajhi N."/>
            <person name="Minhas B.F."/>
            <person name="Madrigal G."/>
            <person name="Bilyk K.T."/>
            <person name="Yoon V."/>
            <person name="Hune M."/>
            <person name="Gregory S."/>
            <person name="Cheng C.H.C."/>
            <person name="Catchen J.M."/>
        </authorList>
    </citation>
    <scope>NUCLEOTIDE SEQUENCE [LARGE SCALE GENOMIC DNA]</scope>
    <source>
        <tissue evidence="1">White muscle</tissue>
    </source>
</reference>
<organism evidence="1 2">
    <name type="scientific">Champsocephalus gunnari</name>
    <name type="common">Mackerel icefish</name>
    <dbReference type="NCBI Taxonomy" id="52237"/>
    <lineage>
        <taxon>Eukaryota</taxon>
        <taxon>Metazoa</taxon>
        <taxon>Chordata</taxon>
        <taxon>Craniata</taxon>
        <taxon>Vertebrata</taxon>
        <taxon>Euteleostomi</taxon>
        <taxon>Actinopterygii</taxon>
        <taxon>Neopterygii</taxon>
        <taxon>Teleostei</taxon>
        <taxon>Neoteleostei</taxon>
        <taxon>Acanthomorphata</taxon>
        <taxon>Eupercaria</taxon>
        <taxon>Perciformes</taxon>
        <taxon>Notothenioidei</taxon>
        <taxon>Channichthyidae</taxon>
        <taxon>Champsocephalus</taxon>
    </lineage>
</organism>
<gene>
    <name evidence="1" type="ORF">CgunFtcFv8_005826</name>
</gene>
<sequence length="83" mass="9285">MDDEQLLQQDVFAAASEVIRGGFKSITRSVCGFKAWPPPPSALIDQQANWWFLRGAHIALQMKPSCGIDFFLTHFSLECVGKE</sequence>
<evidence type="ECO:0000313" key="2">
    <source>
        <dbReference type="Proteomes" id="UP001331515"/>
    </source>
</evidence>
<comment type="caution">
    <text evidence="1">The sequence shown here is derived from an EMBL/GenBank/DDBJ whole genome shotgun (WGS) entry which is preliminary data.</text>
</comment>
<keyword evidence="2" id="KW-1185">Reference proteome</keyword>
<dbReference type="EMBL" id="JAURVH010001528">
    <property type="protein sequence ID" value="KAK5911673.1"/>
    <property type="molecule type" value="Genomic_DNA"/>
</dbReference>
<protein>
    <submittedName>
        <fullName evidence="1">Uncharacterized protein</fullName>
    </submittedName>
</protein>
<name>A0AAN8D181_CHAGU</name>
<accession>A0AAN8D181</accession>
<evidence type="ECO:0000313" key="1">
    <source>
        <dbReference type="EMBL" id="KAK5911673.1"/>
    </source>
</evidence>